<feature type="compositionally biased region" description="Basic and acidic residues" evidence="1">
    <location>
        <begin position="15"/>
        <end position="34"/>
    </location>
</feature>
<reference evidence="3" key="1">
    <citation type="journal article" date="2019" name="Int. J. Syst. Evol. Microbiol.">
        <title>The Global Catalogue of Microorganisms (GCM) 10K type strain sequencing project: providing services to taxonomists for standard genome sequencing and annotation.</title>
        <authorList>
            <consortium name="The Broad Institute Genomics Platform"/>
            <consortium name="The Broad Institute Genome Sequencing Center for Infectious Disease"/>
            <person name="Wu L."/>
            <person name="Ma J."/>
        </authorList>
    </citation>
    <scope>NUCLEOTIDE SEQUENCE [LARGE SCALE GENOMIC DNA]</scope>
    <source>
        <strain evidence="3">CCUG 50754</strain>
    </source>
</reference>
<protein>
    <submittedName>
        <fullName evidence="2">Uncharacterized protein</fullName>
    </submittedName>
</protein>
<keyword evidence="3" id="KW-1185">Reference proteome</keyword>
<proteinExistence type="predicted"/>
<sequence length="82" mass="9291">MRLPTTHREHRTRGRRDAEGFDRPRGRRDPDGFHRGGKALDVAANVRRLRGPEWSLRAAARRTHATVAATHPVHDVLVEGRA</sequence>
<accession>A0ABW2ZTN2</accession>
<dbReference type="EMBL" id="JBHTIM010000001">
    <property type="protein sequence ID" value="MFD0781943.1"/>
    <property type="molecule type" value="Genomic_DNA"/>
</dbReference>
<evidence type="ECO:0000256" key="1">
    <source>
        <dbReference type="SAM" id="MobiDB-lite"/>
    </source>
</evidence>
<gene>
    <name evidence="2" type="ORF">ACFQZV_11635</name>
</gene>
<dbReference type="Proteomes" id="UP001597042">
    <property type="component" value="Unassembled WGS sequence"/>
</dbReference>
<organism evidence="2 3">
    <name type="scientific">Microbacterium koreense</name>
    <dbReference type="NCBI Taxonomy" id="323761"/>
    <lineage>
        <taxon>Bacteria</taxon>
        <taxon>Bacillati</taxon>
        <taxon>Actinomycetota</taxon>
        <taxon>Actinomycetes</taxon>
        <taxon>Micrococcales</taxon>
        <taxon>Microbacteriaceae</taxon>
        <taxon>Microbacterium</taxon>
    </lineage>
</organism>
<dbReference type="RefSeq" id="WP_378749695.1">
    <property type="nucleotide sequence ID" value="NZ_JBHSSV010000001.1"/>
</dbReference>
<feature type="region of interest" description="Disordered" evidence="1">
    <location>
        <begin position="1"/>
        <end position="39"/>
    </location>
</feature>
<comment type="caution">
    <text evidence="2">The sequence shown here is derived from an EMBL/GenBank/DDBJ whole genome shotgun (WGS) entry which is preliminary data.</text>
</comment>
<evidence type="ECO:0000313" key="3">
    <source>
        <dbReference type="Proteomes" id="UP001597042"/>
    </source>
</evidence>
<evidence type="ECO:0000313" key="2">
    <source>
        <dbReference type="EMBL" id="MFD0781943.1"/>
    </source>
</evidence>
<name>A0ABW2ZTN2_9MICO</name>